<reference evidence="2" key="1">
    <citation type="submission" date="2015-06" db="UniProtKB">
        <authorList>
            <consortium name="EnsemblPlants"/>
        </authorList>
    </citation>
    <scope>IDENTIFICATION</scope>
</reference>
<protein>
    <submittedName>
        <fullName evidence="2">Uncharacterized protein</fullName>
    </submittedName>
</protein>
<feature type="region of interest" description="Disordered" evidence="1">
    <location>
        <begin position="281"/>
        <end position="368"/>
    </location>
</feature>
<feature type="compositionally biased region" description="Acidic residues" evidence="1">
    <location>
        <begin position="323"/>
        <end position="337"/>
    </location>
</feature>
<dbReference type="AlphaFoldDB" id="R7W672"/>
<feature type="compositionally biased region" description="Acidic residues" evidence="1">
    <location>
        <begin position="286"/>
        <end position="303"/>
    </location>
</feature>
<dbReference type="EnsemblPlants" id="EMT15968">
    <property type="protein sequence ID" value="EMT15968"/>
    <property type="gene ID" value="F775_21819"/>
</dbReference>
<dbReference type="InterPro" id="IPR032675">
    <property type="entry name" value="LRR_dom_sf"/>
</dbReference>
<dbReference type="Gene3D" id="1.20.1280.50">
    <property type="match status" value="1"/>
</dbReference>
<dbReference type="InterPro" id="IPR053781">
    <property type="entry name" value="F-box_AtFBL13-like"/>
</dbReference>
<dbReference type="PANTHER" id="PTHR34223">
    <property type="entry name" value="OS11G0201299 PROTEIN"/>
    <property type="match status" value="1"/>
</dbReference>
<sequence>MHPSPTAIGPSGPRRPAGETAADHLSALPDDLLRRIMSSLRAWEVVRTCVLARRWRHLWASAPCLDFRLRRSTRDREPLRPCDFFYRLFLFRNALAPVDTLRLWSSDALGDFADDAGTWIRAAIRRGARVIHVVGRRGSPAQFAGVPFISCHLRVLKLSYARLDRKILEELSSRCTSLEELDLKDCLVAADEIASASLKALIMLKCKIECDFSIAAPNLVLLRLVTPYLRVPSFKNLGSLVTGTIMIDDYFLSDDFSEDDEYDETNDDDDDDDDDVNYVSEHTIDQEDSDETTTTDDDDDDAADDNRNYGSEHIIELEHCDETTSDDGTNEDDEYDDSSYVSEQIIDQEDCDETIEDDDSNYAFQTHH</sequence>
<dbReference type="SUPFAM" id="SSF52047">
    <property type="entry name" value="RNI-like"/>
    <property type="match status" value="1"/>
</dbReference>
<feature type="region of interest" description="Disordered" evidence="1">
    <location>
        <begin position="1"/>
        <end position="20"/>
    </location>
</feature>
<dbReference type="PANTHER" id="PTHR34223:SF81">
    <property type="entry name" value="OS08G0281600 PROTEIN"/>
    <property type="match status" value="1"/>
</dbReference>
<dbReference type="InterPro" id="IPR036047">
    <property type="entry name" value="F-box-like_dom_sf"/>
</dbReference>
<dbReference type="PROSITE" id="PS50181">
    <property type="entry name" value="FBOX"/>
    <property type="match status" value="1"/>
</dbReference>
<dbReference type="InterPro" id="IPR053197">
    <property type="entry name" value="F-box_SCFL_complex_component"/>
</dbReference>
<feature type="compositionally biased region" description="Acidic residues" evidence="1">
    <location>
        <begin position="346"/>
        <end position="360"/>
    </location>
</feature>
<name>R7W672_AEGTA</name>
<dbReference type="SUPFAM" id="SSF81383">
    <property type="entry name" value="F-box domain"/>
    <property type="match status" value="1"/>
</dbReference>
<dbReference type="Gene3D" id="3.80.10.10">
    <property type="entry name" value="Ribonuclease Inhibitor"/>
    <property type="match status" value="1"/>
</dbReference>
<feature type="compositionally biased region" description="Basic and acidic residues" evidence="1">
    <location>
        <begin position="313"/>
        <end position="322"/>
    </location>
</feature>
<dbReference type="Pfam" id="PF00646">
    <property type="entry name" value="F-box"/>
    <property type="match status" value="1"/>
</dbReference>
<dbReference type="InterPro" id="IPR001810">
    <property type="entry name" value="F-box_dom"/>
</dbReference>
<evidence type="ECO:0000313" key="2">
    <source>
        <dbReference type="EnsemblPlants" id="EMT15968"/>
    </source>
</evidence>
<proteinExistence type="predicted"/>
<evidence type="ECO:0000256" key="1">
    <source>
        <dbReference type="SAM" id="MobiDB-lite"/>
    </source>
</evidence>
<dbReference type="CDD" id="cd22160">
    <property type="entry name" value="F-box_AtFBL13-like"/>
    <property type="match status" value="1"/>
</dbReference>
<organism evidence="2">
    <name type="scientific">Aegilops tauschii</name>
    <name type="common">Tausch's goatgrass</name>
    <name type="synonym">Aegilops squarrosa</name>
    <dbReference type="NCBI Taxonomy" id="37682"/>
    <lineage>
        <taxon>Eukaryota</taxon>
        <taxon>Viridiplantae</taxon>
        <taxon>Streptophyta</taxon>
        <taxon>Embryophyta</taxon>
        <taxon>Tracheophyta</taxon>
        <taxon>Spermatophyta</taxon>
        <taxon>Magnoliopsida</taxon>
        <taxon>Liliopsida</taxon>
        <taxon>Poales</taxon>
        <taxon>Poaceae</taxon>
        <taxon>BOP clade</taxon>
        <taxon>Pooideae</taxon>
        <taxon>Triticodae</taxon>
        <taxon>Triticeae</taxon>
        <taxon>Triticinae</taxon>
        <taxon>Aegilops</taxon>
    </lineage>
</organism>
<accession>R7W672</accession>